<comment type="subcellular location">
    <subcellularLocation>
        <location evidence="1">Membrane</location>
        <topology evidence="1">Multi-pass membrane protein</topology>
    </subcellularLocation>
</comment>
<dbReference type="GO" id="GO:0005262">
    <property type="term" value="F:calcium channel activity"/>
    <property type="evidence" value="ECO:0007669"/>
    <property type="project" value="TreeGrafter"/>
</dbReference>
<dbReference type="GO" id="GO:0006874">
    <property type="term" value="P:intracellular calcium ion homeostasis"/>
    <property type="evidence" value="ECO:0007669"/>
    <property type="project" value="TreeGrafter"/>
</dbReference>
<evidence type="ECO:0000256" key="2">
    <source>
        <dbReference type="ARBA" id="ARBA00022692"/>
    </source>
</evidence>
<dbReference type="RefSeq" id="WP_013944117.1">
    <property type="nucleotide sequence ID" value="NC_015713.1"/>
</dbReference>
<feature type="transmembrane region" description="Helical" evidence="5">
    <location>
        <begin position="229"/>
        <end position="251"/>
    </location>
</feature>
<dbReference type="EMBL" id="FR872582">
    <property type="protein sequence ID" value="CCB89651.1"/>
    <property type="molecule type" value="Genomic_DNA"/>
</dbReference>
<dbReference type="STRING" id="331113.SNE_A17740"/>
<feature type="transmembrane region" description="Helical" evidence="5">
    <location>
        <begin position="128"/>
        <end position="147"/>
    </location>
</feature>
<proteinExistence type="predicted"/>
<dbReference type="AlphaFoldDB" id="F8L9U8"/>
<dbReference type="GO" id="GO:0005886">
    <property type="term" value="C:plasma membrane"/>
    <property type="evidence" value="ECO:0007669"/>
    <property type="project" value="TreeGrafter"/>
</dbReference>
<protein>
    <submittedName>
        <fullName evidence="7">Na+/Ca+ antiporter, CaCA family</fullName>
    </submittedName>
</protein>
<feature type="transmembrane region" description="Helical" evidence="5">
    <location>
        <begin position="284"/>
        <end position="302"/>
    </location>
</feature>
<dbReference type="KEGG" id="sng:SNE_A17740"/>
<feature type="transmembrane region" description="Helical" evidence="5">
    <location>
        <begin position="6"/>
        <end position="23"/>
    </location>
</feature>
<evidence type="ECO:0000256" key="5">
    <source>
        <dbReference type="SAM" id="Phobius"/>
    </source>
</evidence>
<keyword evidence="8" id="KW-1185">Reference proteome</keyword>
<dbReference type="PANTHER" id="PTHR10846">
    <property type="entry name" value="SODIUM/POTASSIUM/CALCIUM EXCHANGER"/>
    <property type="match status" value="1"/>
</dbReference>
<evidence type="ECO:0000256" key="1">
    <source>
        <dbReference type="ARBA" id="ARBA00004141"/>
    </source>
</evidence>
<accession>F8L9U8</accession>
<reference evidence="7 8" key="2">
    <citation type="journal article" date="2011" name="Mol. Biol. Evol.">
        <title>Unity in variety--the pan-genome of the Chlamydiae.</title>
        <authorList>
            <person name="Collingro A."/>
            <person name="Tischler P."/>
            <person name="Weinmaier T."/>
            <person name="Penz T."/>
            <person name="Heinz E."/>
            <person name="Brunham R.C."/>
            <person name="Read T.D."/>
            <person name="Bavoil P.M."/>
            <person name="Sachse K."/>
            <person name="Kahane S."/>
            <person name="Friedman M.G."/>
            <person name="Rattei T."/>
            <person name="Myers G.S."/>
            <person name="Horn M."/>
        </authorList>
    </citation>
    <scope>NUCLEOTIDE SEQUENCE [LARGE SCALE GENOMIC DNA]</scope>
    <source>
        <strain evidence="8">ATCC VR-1471 / Z</strain>
    </source>
</reference>
<feature type="transmembrane region" description="Helical" evidence="5">
    <location>
        <begin position="159"/>
        <end position="179"/>
    </location>
</feature>
<feature type="domain" description="Sodium/calcium exchanger membrane region" evidence="6">
    <location>
        <begin position="164"/>
        <end position="302"/>
    </location>
</feature>
<dbReference type="eggNOG" id="COG0530">
    <property type="taxonomic scope" value="Bacteria"/>
</dbReference>
<dbReference type="HOGENOM" id="CLU_007948_0_3_0"/>
<dbReference type="Proteomes" id="UP000000496">
    <property type="component" value="Chromosome gsn.131"/>
</dbReference>
<evidence type="ECO:0000259" key="6">
    <source>
        <dbReference type="Pfam" id="PF01699"/>
    </source>
</evidence>
<sequence>MLLAILTVVFGVLLLYWGALQLLRSSIQIALAAGVSPLVVGLTVVALATSFPEAMTSAFAQIKGVAGDVALGNIIGSNIANIGLVLGVALLISPVRIPQKIKTIEMPLLLIFSLLLGLIMFLGEIPRWIGACFLLLSCLYLVYEWLYGKNGEVIPKIQVSLKKAVIFFCLSLIALILGARGLVDGGVQLALLLHVPERFIAVSVIAIGTSLPELVTVILAAIHKKEALVLGNVVGSNILNILFIVGLSAVIRPLIFTTPMLAFDMPVMVGMVGVLWISMWRRVLSRLHGLFYLALYIGYLWMI</sequence>
<evidence type="ECO:0000256" key="4">
    <source>
        <dbReference type="ARBA" id="ARBA00023136"/>
    </source>
</evidence>
<keyword evidence="4 5" id="KW-0472">Membrane</keyword>
<dbReference type="PANTHER" id="PTHR10846:SF8">
    <property type="entry name" value="INNER MEMBRANE PROTEIN YRBG"/>
    <property type="match status" value="1"/>
</dbReference>
<gene>
    <name evidence="7" type="ordered locus">SNE_A17740</name>
</gene>
<reference key="1">
    <citation type="journal article" date="2011" name="Mol. Biol. Evol.">
        <title>Unity in variety -- the pan-genome of the Chlamydiae.</title>
        <authorList>
            <person name="Collingro A."/>
            <person name="Tischler P."/>
            <person name="Weinmaier T."/>
            <person name="Penz T."/>
            <person name="Heinz E."/>
            <person name="Brunham R.C."/>
            <person name="Read T.D."/>
            <person name="Bavoil P.M."/>
            <person name="Sachse K."/>
            <person name="Kahane S."/>
            <person name="Friedman M.G."/>
            <person name="Rattei T."/>
            <person name="Myers G.S.A."/>
            <person name="Horn M."/>
        </authorList>
    </citation>
    <scope>NUCLEOTIDE SEQUENCE</scope>
    <source>
        <strain>Z</strain>
    </source>
</reference>
<keyword evidence="2 5" id="KW-0812">Transmembrane</keyword>
<evidence type="ECO:0000313" key="7">
    <source>
        <dbReference type="EMBL" id="CCB89651.1"/>
    </source>
</evidence>
<dbReference type="GO" id="GO:0008273">
    <property type="term" value="F:calcium, potassium:sodium antiporter activity"/>
    <property type="evidence" value="ECO:0007669"/>
    <property type="project" value="TreeGrafter"/>
</dbReference>
<dbReference type="InterPro" id="IPR004837">
    <property type="entry name" value="NaCa_Exmemb"/>
</dbReference>
<dbReference type="Gene3D" id="1.20.1420.30">
    <property type="entry name" value="NCX, central ion-binding region"/>
    <property type="match status" value="1"/>
</dbReference>
<dbReference type="OrthoDB" id="9794225at2"/>
<name>F8L9U8_SIMNZ</name>
<feature type="transmembrane region" description="Helical" evidence="5">
    <location>
        <begin position="199"/>
        <end position="222"/>
    </location>
</feature>
<organism evidence="7 8">
    <name type="scientific">Simkania negevensis (strain ATCC VR-1471 / DSM 27360 / Z)</name>
    <dbReference type="NCBI Taxonomy" id="331113"/>
    <lineage>
        <taxon>Bacteria</taxon>
        <taxon>Pseudomonadati</taxon>
        <taxon>Chlamydiota</taxon>
        <taxon>Chlamydiia</taxon>
        <taxon>Parachlamydiales</taxon>
        <taxon>Simkaniaceae</taxon>
        <taxon>Simkania</taxon>
    </lineage>
</organism>
<evidence type="ECO:0000256" key="3">
    <source>
        <dbReference type="ARBA" id="ARBA00022989"/>
    </source>
</evidence>
<dbReference type="InterPro" id="IPR004481">
    <property type="entry name" value="K/Na/Ca-exchanger"/>
</dbReference>
<keyword evidence="3 5" id="KW-1133">Transmembrane helix</keyword>
<dbReference type="InterPro" id="IPR044880">
    <property type="entry name" value="NCX_ion-bd_dom_sf"/>
</dbReference>
<feature type="transmembrane region" description="Helical" evidence="5">
    <location>
        <begin position="104"/>
        <end position="122"/>
    </location>
</feature>
<dbReference type="Pfam" id="PF01699">
    <property type="entry name" value="Na_Ca_ex"/>
    <property type="match status" value="2"/>
</dbReference>
<feature type="transmembrane region" description="Helical" evidence="5">
    <location>
        <begin position="257"/>
        <end position="277"/>
    </location>
</feature>
<feature type="transmembrane region" description="Helical" evidence="5">
    <location>
        <begin position="30"/>
        <end position="51"/>
    </location>
</feature>
<evidence type="ECO:0000313" key="8">
    <source>
        <dbReference type="Proteomes" id="UP000000496"/>
    </source>
</evidence>
<feature type="domain" description="Sodium/calcium exchanger membrane region" evidence="6">
    <location>
        <begin position="4"/>
        <end position="144"/>
    </location>
</feature>
<feature type="transmembrane region" description="Helical" evidence="5">
    <location>
        <begin position="71"/>
        <end position="92"/>
    </location>
</feature>